<feature type="compositionally biased region" description="Low complexity" evidence="1">
    <location>
        <begin position="142"/>
        <end position="154"/>
    </location>
</feature>
<dbReference type="EMBL" id="CP000656">
    <property type="protein sequence ID" value="ABP44460.1"/>
    <property type="molecule type" value="Genomic_DNA"/>
</dbReference>
<dbReference type="KEGG" id="mgi:Mflv_1982"/>
<name>A4T6J3_MYCGI</name>
<feature type="region of interest" description="Disordered" evidence="1">
    <location>
        <begin position="132"/>
        <end position="223"/>
    </location>
</feature>
<evidence type="ECO:0000313" key="2">
    <source>
        <dbReference type="EMBL" id="ABP44460.1"/>
    </source>
</evidence>
<gene>
    <name evidence="2" type="ordered locus">Mflv_1982</name>
</gene>
<protein>
    <submittedName>
        <fullName evidence="2">Uncharacterized protein</fullName>
    </submittedName>
</protein>
<dbReference type="HOGENOM" id="CLU_1239037_0_0_11"/>
<dbReference type="AlphaFoldDB" id="A4T6J3"/>
<reference evidence="2" key="2">
    <citation type="journal article" date="2013" name="PLoS ONE">
        <title>A Gene Expression Study of the Activities of Aromatic Ring-Cleavage Dioxygenases in Mycobacterium gilvum PYR-GCK to Changes in Salinity and pH during Pyrene Degradation.</title>
        <authorList>
            <person name="Badejo A.C."/>
            <person name="Badejo A.O."/>
            <person name="Shin K.H."/>
            <person name="Chai Y.G."/>
        </authorList>
    </citation>
    <scope>NUCLEOTIDE SEQUENCE [LARGE SCALE GENOMIC DNA]</scope>
    <source>
        <strain evidence="2">PYR-GCK</strain>
    </source>
</reference>
<accession>A4T6J3</accession>
<sequence>MSDLSTSGPNDKWSDAWWATSRGRRCDGHKKNGDRCHNPARRGTNVCDYHGAKAPQVKAKARQRLEEAADRMAKELLNIATDSESEHVKLAAIRDALDRAGISAKQALELSAAGPTKPYEELLQGISGIATVSREESRTRRGLAPEPRALAAPEEPLEVVDAEVVDPDEYPPHGGARGPVPADRGDGPPPRPHFAEDAPSRPPGTGLQTMEDALSDLRDRRQP</sequence>
<dbReference type="eggNOG" id="ENOG5032DC5">
    <property type="taxonomic scope" value="Bacteria"/>
</dbReference>
<dbReference type="STRING" id="350054.Mflv_1982"/>
<feature type="compositionally biased region" description="Acidic residues" evidence="1">
    <location>
        <begin position="155"/>
        <end position="169"/>
    </location>
</feature>
<proteinExistence type="predicted"/>
<evidence type="ECO:0000256" key="1">
    <source>
        <dbReference type="SAM" id="MobiDB-lite"/>
    </source>
</evidence>
<organism evidence="2">
    <name type="scientific">Mycolicibacterium gilvum (strain PYR-GCK)</name>
    <name type="common">Mycobacterium gilvum (strain PYR-GCK)</name>
    <dbReference type="NCBI Taxonomy" id="350054"/>
    <lineage>
        <taxon>Bacteria</taxon>
        <taxon>Bacillati</taxon>
        <taxon>Actinomycetota</taxon>
        <taxon>Actinomycetes</taxon>
        <taxon>Mycobacteriales</taxon>
        <taxon>Mycobacteriaceae</taxon>
        <taxon>Mycolicibacterium</taxon>
    </lineage>
</organism>
<reference evidence="2" key="1">
    <citation type="submission" date="2007-04" db="EMBL/GenBank/DDBJ databases">
        <authorList>
            <consortium name="US DOE Joint Genome Institute"/>
            <person name="Copeland A."/>
            <person name="Lucas S."/>
            <person name="Lapidus A."/>
            <person name="Barry K."/>
            <person name="Detter J.C."/>
            <person name="Glavina del Rio T."/>
            <person name="Hammon N."/>
            <person name="Israni S."/>
            <person name="Dalin E."/>
            <person name="Tice H."/>
            <person name="Pitluck S."/>
            <person name="Chain P."/>
            <person name="Malfatti S."/>
            <person name="Shin M."/>
            <person name="Vergez L."/>
            <person name="Schmutz J."/>
            <person name="Larimer F."/>
            <person name="Land M."/>
            <person name="Hauser L."/>
            <person name="Kyrpides N."/>
            <person name="Mikhailova N."/>
            <person name="Miller C."/>
            <person name="Richardson P."/>
        </authorList>
    </citation>
    <scope>NUCLEOTIDE SEQUENCE</scope>
    <source>
        <strain evidence="2">PYR-GCK</strain>
    </source>
</reference>